<feature type="region of interest" description="Disordered" evidence="1">
    <location>
        <begin position="15"/>
        <end position="37"/>
    </location>
</feature>
<dbReference type="Proteomes" id="UP000261540">
    <property type="component" value="Unplaced"/>
</dbReference>
<dbReference type="CDD" id="cd00882">
    <property type="entry name" value="Ras_like_GTPase"/>
    <property type="match status" value="1"/>
</dbReference>
<organism evidence="2 3">
    <name type="scientific">Paramormyrops kingsleyae</name>
    <dbReference type="NCBI Taxonomy" id="1676925"/>
    <lineage>
        <taxon>Eukaryota</taxon>
        <taxon>Metazoa</taxon>
        <taxon>Chordata</taxon>
        <taxon>Craniata</taxon>
        <taxon>Vertebrata</taxon>
        <taxon>Euteleostomi</taxon>
        <taxon>Actinopterygii</taxon>
        <taxon>Neopterygii</taxon>
        <taxon>Teleostei</taxon>
        <taxon>Osteoglossocephala</taxon>
        <taxon>Osteoglossomorpha</taxon>
        <taxon>Osteoglossiformes</taxon>
        <taxon>Mormyridae</taxon>
        <taxon>Paramormyrops</taxon>
    </lineage>
</organism>
<reference evidence="2" key="2">
    <citation type="submission" date="2025-09" db="UniProtKB">
        <authorList>
            <consortium name="Ensembl"/>
        </authorList>
    </citation>
    <scope>IDENTIFICATION</scope>
</reference>
<evidence type="ECO:0000313" key="3">
    <source>
        <dbReference type="Proteomes" id="UP000261540"/>
    </source>
</evidence>
<sequence length="315" mass="35059">MLSFNRSGLGIWKMGGKKSTPVTPVTPVTPEEKKPELLGNPWRNVAWDHSNKTKLMQSLREYKPTIRSVPQAQILLIGAVGAGKSSFFNSMNSIFRGNITGRAKAGHQDTSLTLKYRTYQVKAGRGGQPLAFLLCDTMGLEPTVNGGLNIEDIVGILKGYIPDKYQFNPLSPRQPGIGQATGQLAFKDKIHCVVYVIDGSSPGLLHPDTRKKVDDIRRKSDFQDVPLVVLLTKVDKACPHVEKDLKNMYHSCYIKDLIYRAGGSLGIPPSNVIPVKNYYDEIELNDTCDILLLMAMKQMLNFADNYLENYEVNTE</sequence>
<dbReference type="GeneTree" id="ENSGT00940000163581"/>
<evidence type="ECO:0000256" key="1">
    <source>
        <dbReference type="SAM" id="MobiDB-lite"/>
    </source>
</evidence>
<dbReference type="PANTHER" id="PTHR14241:SF32">
    <property type="entry name" value="VWFA DOMAIN-CONTAINING PROTEIN-RELATED"/>
    <property type="match status" value="1"/>
</dbReference>
<name>A0A3B3QYV7_9TELE</name>
<protein>
    <submittedName>
        <fullName evidence="2">Uncharacterized protein</fullName>
    </submittedName>
</protein>
<dbReference type="Ensembl" id="ENSPKIT00000023661.1">
    <property type="protein sequence ID" value="ENSPKIP00000011712.1"/>
    <property type="gene ID" value="ENSPKIG00000018686.1"/>
</dbReference>
<dbReference type="InterPro" id="IPR027417">
    <property type="entry name" value="P-loop_NTPase"/>
</dbReference>
<reference evidence="2" key="1">
    <citation type="submission" date="2025-08" db="UniProtKB">
        <authorList>
            <consortium name="Ensembl"/>
        </authorList>
    </citation>
    <scope>IDENTIFICATION</scope>
</reference>
<dbReference type="AlphaFoldDB" id="A0A3B3QYV7"/>
<feature type="compositionally biased region" description="Low complexity" evidence="1">
    <location>
        <begin position="17"/>
        <end position="29"/>
    </location>
</feature>
<dbReference type="STRING" id="1676925.ENSPKIP00000011712"/>
<accession>A0A3B3QYV7</accession>
<dbReference type="GO" id="GO:0006955">
    <property type="term" value="P:immune response"/>
    <property type="evidence" value="ECO:0007669"/>
    <property type="project" value="TreeGrafter"/>
</dbReference>
<evidence type="ECO:0000313" key="2">
    <source>
        <dbReference type="Ensembl" id="ENSPKIP00000011712.1"/>
    </source>
</evidence>
<dbReference type="PANTHER" id="PTHR14241">
    <property type="entry name" value="INTERFERON-INDUCED PROTEIN 44"/>
    <property type="match status" value="1"/>
</dbReference>
<proteinExistence type="predicted"/>
<keyword evidence="3" id="KW-1185">Reference proteome</keyword>
<dbReference type="SUPFAM" id="SSF52540">
    <property type="entry name" value="P-loop containing nucleoside triphosphate hydrolases"/>
    <property type="match status" value="1"/>
</dbReference>
<dbReference type="Gene3D" id="3.40.50.300">
    <property type="entry name" value="P-loop containing nucleotide triphosphate hydrolases"/>
    <property type="match status" value="1"/>
</dbReference>